<dbReference type="PANTHER" id="PTHR46656">
    <property type="entry name" value="PUTATIVE-RELATED"/>
    <property type="match status" value="1"/>
</dbReference>
<dbReference type="InterPro" id="IPR029044">
    <property type="entry name" value="Nucleotide-diphossugar_trans"/>
</dbReference>
<dbReference type="Pfam" id="PF13692">
    <property type="entry name" value="Glyco_trans_1_4"/>
    <property type="match status" value="1"/>
</dbReference>
<keyword evidence="2" id="KW-0808">Transferase</keyword>
<dbReference type="Proteomes" id="UP000215509">
    <property type="component" value="Unassembled WGS sequence"/>
</dbReference>
<reference evidence="2 3" key="1">
    <citation type="submission" date="2017-07" db="EMBL/GenBank/DDBJ databases">
        <title>Genome sequencing and assembly of Paenibacillus rigui.</title>
        <authorList>
            <person name="Mayilraj S."/>
        </authorList>
    </citation>
    <scope>NUCLEOTIDE SEQUENCE [LARGE SCALE GENOMIC DNA]</scope>
    <source>
        <strain evidence="2 3">JCM 16352</strain>
    </source>
</reference>
<dbReference type="SUPFAM" id="SSF53756">
    <property type="entry name" value="UDP-Glycosyltransferase/glycogen phosphorylase"/>
    <property type="match status" value="1"/>
</dbReference>
<sequence length="635" mass="72077">MYGHFEVPSLKRSPEGNVPPTRFGKKVTIILLTWNGLDYTRLCLDSLKPTVIGNNVDVIVFDNGSTDGTVAYLRTLPWIKLLTSHHNIGFVAGNNIALAHSDPASDVLLLNNDMIIQQGNWLHLLQETAYQAPNIGIVGCRLCGVDGKLHHAGTYIYPDNLMGHQIGGLETDVNQYSFIREVQGIVFACAYIKREVLNALGGLDSRFFSYFEDTDFCLSAIQAGFKVVYDGRVNLTHFHNTSTRVNNVSFWDMYNKSKEVFRQKWQLPLCAQYENGVNFRSTVNLPIYGYAESAKNLMLSLDQQKLLVSYRYLYGPGTPIGLEESADDSDQRILFFRNREFHPGYAEIVYGQGDAFYRNTGRYKIGFTMLEVNGLPAEWVRQCNLMNEVWVPSHFNAATFRASGVRVPIHVIPLGIDPQYFNPGIRSHRMSDRFTFLSIFEWGERKAPELLLRTFARTFNLHDNVLLICKITNHDPSIDVPTEIRKLNLGPMSSRILILHNNRIPSETMGSLYRSADCFVLPTRGEGWGMPIMEAMACGLPTIATAWSAQTDFLNENTGYPLHIKGLVPAEARCTYYQGLQWAEPDTDHLSFLMRYVYEHQDIARARGLHASQQILTNWAWSRSGDHMKQRLIHI</sequence>
<comment type="caution">
    <text evidence="2">The sequence shown here is derived from an EMBL/GenBank/DDBJ whole genome shotgun (WGS) entry which is preliminary data.</text>
</comment>
<keyword evidence="3" id="KW-1185">Reference proteome</keyword>
<dbReference type="EMBL" id="NMQW01000013">
    <property type="protein sequence ID" value="OXM86709.1"/>
    <property type="molecule type" value="Genomic_DNA"/>
</dbReference>
<dbReference type="SUPFAM" id="SSF53448">
    <property type="entry name" value="Nucleotide-diphospho-sugar transferases"/>
    <property type="match status" value="1"/>
</dbReference>
<dbReference type="AlphaFoldDB" id="A0A229UUW7"/>
<evidence type="ECO:0000259" key="1">
    <source>
        <dbReference type="Pfam" id="PF00535"/>
    </source>
</evidence>
<accession>A0A229UUW7</accession>
<dbReference type="InterPro" id="IPR001173">
    <property type="entry name" value="Glyco_trans_2-like"/>
</dbReference>
<dbReference type="Pfam" id="PF00535">
    <property type="entry name" value="Glycos_transf_2"/>
    <property type="match status" value="1"/>
</dbReference>
<evidence type="ECO:0000313" key="2">
    <source>
        <dbReference type="EMBL" id="OXM86709.1"/>
    </source>
</evidence>
<gene>
    <name evidence="2" type="ORF">CF651_09360</name>
</gene>
<dbReference type="Gene3D" id="3.90.550.10">
    <property type="entry name" value="Spore Coat Polysaccharide Biosynthesis Protein SpsA, Chain A"/>
    <property type="match status" value="1"/>
</dbReference>
<dbReference type="PANTHER" id="PTHR46656:SF3">
    <property type="entry name" value="PUTATIVE-RELATED"/>
    <property type="match status" value="1"/>
</dbReference>
<organism evidence="2 3">
    <name type="scientific">Paenibacillus rigui</name>
    <dbReference type="NCBI Taxonomy" id="554312"/>
    <lineage>
        <taxon>Bacteria</taxon>
        <taxon>Bacillati</taxon>
        <taxon>Bacillota</taxon>
        <taxon>Bacilli</taxon>
        <taxon>Bacillales</taxon>
        <taxon>Paenibacillaceae</taxon>
        <taxon>Paenibacillus</taxon>
    </lineage>
</organism>
<name>A0A229UUW7_9BACL</name>
<dbReference type="GO" id="GO:0016740">
    <property type="term" value="F:transferase activity"/>
    <property type="evidence" value="ECO:0007669"/>
    <property type="project" value="UniProtKB-KW"/>
</dbReference>
<feature type="domain" description="Glycosyltransferase 2-like" evidence="1">
    <location>
        <begin position="28"/>
        <end position="199"/>
    </location>
</feature>
<evidence type="ECO:0000313" key="3">
    <source>
        <dbReference type="Proteomes" id="UP000215509"/>
    </source>
</evidence>
<protein>
    <submittedName>
        <fullName evidence="2">Glycosyl transferase</fullName>
    </submittedName>
</protein>
<dbReference type="OrthoDB" id="440232at2"/>
<dbReference type="Gene3D" id="3.40.50.2000">
    <property type="entry name" value="Glycogen Phosphorylase B"/>
    <property type="match status" value="1"/>
</dbReference>
<dbReference type="CDD" id="cd04186">
    <property type="entry name" value="GT_2_like_c"/>
    <property type="match status" value="1"/>
</dbReference>
<proteinExistence type="predicted"/>